<sequence length="484" mass="54947">MITFLLTAFLFTHSQNITLYFFYSPDCGHCMDLLLDDIPKLQRKYRFILKKYDINYPENYKLLEKMEEKVSEIGEDLPIIFIGDSVFYGPGRVRGALESTLKILTASSSSSLPDTSEYSQDTTIPPLRSDSAEIHLYYFYQPRCRECNRTASLLNALKKYHQNLIIYEYNLFDPPSKILLEALARRNRIPDEKRLIVPSVVIGDDYLIKEEITMKKLDSLITRYKRGGPEMDSLIFSDAEKSILERFSHFSIIGILVAGLLDGVNPCAFATMIFFVSYLLFIGRRRRDVILMAVFFILGVFISYLAIGFGAFNILKYVTKIEFIGRIIFLGFGIIALILGVLSFRDYVMAKRGALHKMILQLPLGIKQRIHKDIKARTATSGIIIGSLITGLFISLLEFGCTGQVYLPTITFMITKAGAVARPVMALILYNLMFILPLVVIALFATLFSNRRIAQTLKKNIPLIKFLTALLFFGLGILLIVSAW</sequence>
<dbReference type="InterPro" id="IPR036249">
    <property type="entry name" value="Thioredoxin-like_sf"/>
</dbReference>
<dbReference type="PANTHER" id="PTHR31272:SF9">
    <property type="entry name" value="BLL1027 PROTEIN"/>
    <property type="match status" value="1"/>
</dbReference>
<feature type="transmembrane region" description="Helical" evidence="1">
    <location>
        <begin position="289"/>
        <end position="315"/>
    </location>
</feature>
<keyword evidence="1" id="KW-0472">Membrane</keyword>
<dbReference type="EMBL" id="DRIG01000083">
    <property type="protein sequence ID" value="HEC78976.1"/>
    <property type="molecule type" value="Genomic_DNA"/>
</dbReference>
<feature type="transmembrane region" description="Helical" evidence="1">
    <location>
        <begin position="427"/>
        <end position="449"/>
    </location>
</feature>
<evidence type="ECO:0008006" key="4">
    <source>
        <dbReference type="Google" id="ProtNLM"/>
    </source>
</evidence>
<evidence type="ECO:0000256" key="1">
    <source>
        <dbReference type="SAM" id="Phobius"/>
    </source>
</evidence>
<gene>
    <name evidence="2" type="ORF">ENI34_07545</name>
</gene>
<dbReference type="InterPro" id="IPR051790">
    <property type="entry name" value="Cytochrome_c-biogenesis_DsbD"/>
</dbReference>
<evidence type="ECO:0000313" key="2">
    <source>
        <dbReference type="EMBL" id="HEC78976.1"/>
    </source>
</evidence>
<feature type="transmembrane region" description="Helical" evidence="1">
    <location>
        <begin position="252"/>
        <end position="282"/>
    </location>
</feature>
<feature type="transmembrane region" description="Helical" evidence="1">
    <location>
        <begin position="382"/>
        <end position="407"/>
    </location>
</feature>
<protein>
    <recommendedName>
        <fullName evidence="4">Cytochrome C biogenesis protein transmembrane domain-containing protein</fullName>
    </recommendedName>
</protein>
<dbReference type="PANTHER" id="PTHR31272">
    <property type="entry name" value="CYTOCHROME C-TYPE BIOGENESIS PROTEIN HI_1454-RELATED"/>
    <property type="match status" value="1"/>
</dbReference>
<dbReference type="Proteomes" id="UP000885826">
    <property type="component" value="Unassembled WGS sequence"/>
</dbReference>
<reference evidence="2" key="1">
    <citation type="journal article" date="2020" name="mSystems">
        <title>Genome- and Community-Level Interaction Insights into Carbon Utilization and Element Cycling Functions of Hydrothermarchaeota in Hydrothermal Sediment.</title>
        <authorList>
            <person name="Zhou Z."/>
            <person name="Liu Y."/>
            <person name="Xu W."/>
            <person name="Pan J."/>
            <person name="Luo Z.H."/>
            <person name="Li M."/>
        </authorList>
    </citation>
    <scope>NUCLEOTIDE SEQUENCE</scope>
    <source>
        <strain evidence="2">HyVt-388</strain>
    </source>
</reference>
<dbReference type="SUPFAM" id="SSF52833">
    <property type="entry name" value="Thioredoxin-like"/>
    <property type="match status" value="2"/>
</dbReference>
<accession>A0A9C9ENI2</accession>
<feature type="transmembrane region" description="Helical" evidence="1">
    <location>
        <begin position="327"/>
        <end position="348"/>
    </location>
</feature>
<keyword evidence="1" id="KW-1133">Transmembrane helix</keyword>
<proteinExistence type="predicted"/>
<keyword evidence="1" id="KW-0812">Transmembrane</keyword>
<comment type="caution">
    <text evidence="2">The sequence shown here is derived from an EMBL/GenBank/DDBJ whole genome shotgun (WGS) entry which is preliminary data.</text>
</comment>
<dbReference type="AlphaFoldDB" id="A0A9C9ENI2"/>
<organism evidence="2 3">
    <name type="scientific">candidate division WOR-3 bacterium</name>
    <dbReference type="NCBI Taxonomy" id="2052148"/>
    <lineage>
        <taxon>Bacteria</taxon>
        <taxon>Bacteria division WOR-3</taxon>
    </lineage>
</organism>
<evidence type="ECO:0000313" key="3">
    <source>
        <dbReference type="Proteomes" id="UP000885826"/>
    </source>
</evidence>
<feature type="transmembrane region" description="Helical" evidence="1">
    <location>
        <begin position="461"/>
        <end position="481"/>
    </location>
</feature>
<name>A0A9C9ENI2_UNCW3</name>